<comment type="caution">
    <text evidence="2">The sequence shown here is derived from an EMBL/GenBank/DDBJ whole genome shotgun (WGS) entry which is preliminary data.</text>
</comment>
<accession>A0AAV4VKS5</accession>
<dbReference type="EMBL" id="BPLQ01013284">
    <property type="protein sequence ID" value="GIY71061.1"/>
    <property type="molecule type" value="Genomic_DNA"/>
</dbReference>
<feature type="compositionally biased region" description="Basic and acidic residues" evidence="1">
    <location>
        <begin position="17"/>
        <end position="27"/>
    </location>
</feature>
<dbReference type="AlphaFoldDB" id="A0AAV4VKS5"/>
<gene>
    <name evidence="2" type="ORF">CDAR_248211</name>
</gene>
<dbReference type="Proteomes" id="UP001054837">
    <property type="component" value="Unassembled WGS sequence"/>
</dbReference>
<protein>
    <submittedName>
        <fullName evidence="2">Uncharacterized protein</fullName>
    </submittedName>
</protein>
<feature type="compositionally biased region" description="Basic and acidic residues" evidence="1">
    <location>
        <begin position="84"/>
        <end position="110"/>
    </location>
</feature>
<keyword evidence="3" id="KW-1185">Reference proteome</keyword>
<feature type="region of interest" description="Disordered" evidence="1">
    <location>
        <begin position="78"/>
        <end position="110"/>
    </location>
</feature>
<reference evidence="2 3" key="1">
    <citation type="submission" date="2021-06" db="EMBL/GenBank/DDBJ databases">
        <title>Caerostris darwini draft genome.</title>
        <authorList>
            <person name="Kono N."/>
            <person name="Arakawa K."/>
        </authorList>
    </citation>
    <scope>NUCLEOTIDE SEQUENCE [LARGE SCALE GENOMIC DNA]</scope>
</reference>
<organism evidence="2 3">
    <name type="scientific">Caerostris darwini</name>
    <dbReference type="NCBI Taxonomy" id="1538125"/>
    <lineage>
        <taxon>Eukaryota</taxon>
        <taxon>Metazoa</taxon>
        <taxon>Ecdysozoa</taxon>
        <taxon>Arthropoda</taxon>
        <taxon>Chelicerata</taxon>
        <taxon>Arachnida</taxon>
        <taxon>Araneae</taxon>
        <taxon>Araneomorphae</taxon>
        <taxon>Entelegynae</taxon>
        <taxon>Araneoidea</taxon>
        <taxon>Araneidae</taxon>
        <taxon>Caerostris</taxon>
    </lineage>
</organism>
<name>A0AAV4VKS5_9ARAC</name>
<sequence length="110" mass="12994">MTDVCRKEFSGPLPGDLKSHKETKPDDENQIMKELREKMLKTKYRLLDYQNQNQLLRKELMMADRVLKKELPNYEQMLHHGTVHGKEGRDRLPSEHDCCPSEEDRRSGRG</sequence>
<evidence type="ECO:0000256" key="1">
    <source>
        <dbReference type="SAM" id="MobiDB-lite"/>
    </source>
</evidence>
<evidence type="ECO:0000313" key="2">
    <source>
        <dbReference type="EMBL" id="GIY71061.1"/>
    </source>
</evidence>
<evidence type="ECO:0000313" key="3">
    <source>
        <dbReference type="Proteomes" id="UP001054837"/>
    </source>
</evidence>
<feature type="region of interest" description="Disordered" evidence="1">
    <location>
        <begin position="1"/>
        <end position="27"/>
    </location>
</feature>
<proteinExistence type="predicted"/>